<evidence type="ECO:0000313" key="3">
    <source>
        <dbReference type="Proteomes" id="UP000061809"/>
    </source>
</evidence>
<evidence type="ECO:0000313" key="2">
    <source>
        <dbReference type="EMBL" id="ALJ62645.1"/>
    </source>
</evidence>
<dbReference type="EMBL" id="CP012801">
    <property type="protein sequence ID" value="ALJ62645.1"/>
    <property type="molecule type" value="Genomic_DNA"/>
</dbReference>
<gene>
    <name evidence="2" type="ORF">BcellWH2_05446</name>
</gene>
<accession>A0A0P0FWK1</accession>
<dbReference type="PATRIC" id="fig|246787.4.peg.5618"/>
<organism evidence="2 3">
    <name type="scientific">Bacteroides cellulosilyticus</name>
    <dbReference type="NCBI Taxonomy" id="246787"/>
    <lineage>
        <taxon>Bacteria</taxon>
        <taxon>Pseudomonadati</taxon>
        <taxon>Bacteroidota</taxon>
        <taxon>Bacteroidia</taxon>
        <taxon>Bacteroidales</taxon>
        <taxon>Bacteroidaceae</taxon>
        <taxon>Bacteroides</taxon>
    </lineage>
</organism>
<keyword evidence="1" id="KW-0812">Transmembrane</keyword>
<dbReference type="Proteomes" id="UP000061809">
    <property type="component" value="Chromosome"/>
</dbReference>
<reference evidence="2 3" key="1">
    <citation type="journal article" date="2015" name="Science">
        <title>Genetic determinants of in vivo fitness and diet responsiveness in multiple human gut Bacteroides.</title>
        <authorList>
            <person name="Wu M."/>
            <person name="McNulty N.P."/>
            <person name="Rodionov D.A."/>
            <person name="Khoroshkin M.S."/>
            <person name="Griffin N.W."/>
            <person name="Cheng J."/>
            <person name="Latreille P."/>
            <person name="Kerstetter R.A."/>
            <person name="Terrapon N."/>
            <person name="Henrissat B."/>
            <person name="Osterman A.L."/>
            <person name="Gordon J.I."/>
        </authorList>
    </citation>
    <scope>NUCLEOTIDE SEQUENCE [LARGE SCALE GENOMIC DNA]</scope>
    <source>
        <strain evidence="2 3">WH2</strain>
    </source>
</reference>
<sequence length="535" mass="61631">MKEELKRREYCKTTSLTKSLIAFVVCLVCFVFFLFWSPSRELAKKDVKIVLKEDCNKWIYVWSGESGKLEETNETLKAGTSLKGIAEDGRWTWIVEDENGNRFGVPKLAVEGEVKELRAMNPDFHYVYRADSLTGFSLERIRKEAGDYLMADVSTRSYYFPQVVLAKGEGRTKGVLLTVDEQGLVIHTERTSELKYNLYTSAPFFYYIISWNLVTNFQPFTVDANSQPLHHKSLSSKFGSWFKGIFSSIFWFLMKLILFLLILGGLTLIVYGAASLLFVALGRMPGVKNSFIAKLEYVYMIPWMYILLLSCLYLFNSLWIILLPGGVLLLIWMCAAVEKLSIRDARCPSCAALNKLNVVEITYLTGVDVEPVWGTSWIKNTLVDVEKARRREHHLVETDTECAVCHHHTHTDSETDSVNDWKPLKEFACPKCGQHALKATSLVKDSNVKRHEYTSRKEGKIKDKGFDFVEWETRYESKDIVSSHEYWTGTITYHQETNCGHCDYHYEIDHTEKVDESPTKTSTVEEVRKWKRVDK</sequence>
<dbReference type="AlphaFoldDB" id="A0A0P0FWK1"/>
<keyword evidence="1" id="KW-0472">Membrane</keyword>
<feature type="transmembrane region" description="Helical" evidence="1">
    <location>
        <begin position="268"/>
        <end position="285"/>
    </location>
</feature>
<name>A0A0P0FWK1_9BACE</name>
<evidence type="ECO:0000256" key="1">
    <source>
        <dbReference type="SAM" id="Phobius"/>
    </source>
</evidence>
<dbReference type="KEGG" id="bcel:BcellWH2_05446"/>
<protein>
    <submittedName>
        <fullName evidence="2">Uncharacterized protein</fullName>
    </submittedName>
</protein>
<dbReference type="RefSeq" id="WP_029428081.1">
    <property type="nucleotide sequence ID" value="NZ_CP012801.1"/>
</dbReference>
<feature type="transmembrane region" description="Helical" evidence="1">
    <location>
        <begin position="20"/>
        <end position="38"/>
    </location>
</feature>
<feature type="transmembrane region" description="Helical" evidence="1">
    <location>
        <begin position="297"/>
        <end position="315"/>
    </location>
</feature>
<keyword evidence="1" id="KW-1133">Transmembrane helix</keyword>
<proteinExistence type="predicted"/>